<dbReference type="InterPro" id="IPR050765">
    <property type="entry name" value="Riboflavin_Biosynth_HTPR"/>
</dbReference>
<gene>
    <name evidence="2" type="ORF">GNZ21_03880</name>
</gene>
<dbReference type="Proteomes" id="UP000460157">
    <property type="component" value="Unassembled WGS sequence"/>
</dbReference>
<dbReference type="AlphaFoldDB" id="A0A7K1UGB2"/>
<feature type="domain" description="Bacterial bifunctional deaminase-reductase C-terminal" evidence="1">
    <location>
        <begin position="7"/>
        <end position="171"/>
    </location>
</feature>
<evidence type="ECO:0000313" key="2">
    <source>
        <dbReference type="EMBL" id="MVT25508.1"/>
    </source>
</evidence>
<dbReference type="InterPro" id="IPR024072">
    <property type="entry name" value="DHFR-like_dom_sf"/>
</dbReference>
<dbReference type="GO" id="GO:0009231">
    <property type="term" value="P:riboflavin biosynthetic process"/>
    <property type="evidence" value="ECO:0007669"/>
    <property type="project" value="InterPro"/>
</dbReference>
<proteinExistence type="predicted"/>
<dbReference type="PANTHER" id="PTHR38011">
    <property type="entry name" value="DIHYDROFOLATE REDUCTASE FAMILY PROTEIN (AFU_ORTHOLOGUE AFUA_8G06820)"/>
    <property type="match status" value="1"/>
</dbReference>
<keyword evidence="3" id="KW-1185">Reference proteome</keyword>
<name>A0A7K1UGB2_9MICC</name>
<dbReference type="RefSeq" id="WP_157321520.1">
    <property type="nucleotide sequence ID" value="NZ_BMFX01000029.1"/>
</dbReference>
<sequence length="184" mass="19502">MTAFLYSVTASADGYIAGPGGDMSWLLEFLGEEPNPIFELIGQRITALLIGRTTFDGDDPNAGDPEKEGAFEGQWDGPQVLLTHRPVDSPPADLIVRHSFDEAVDAARGAAGPDGLVNIIGADIARQCLEAGLLDEVIISTVPIFLGTGTPLLSGAGSYGLEMIDEASNKSPRGAHTRHYRVLR</sequence>
<organism evidence="2 3">
    <name type="scientific">Nesterenkonia alkaliphila</name>
    <dbReference type="NCBI Taxonomy" id="1463631"/>
    <lineage>
        <taxon>Bacteria</taxon>
        <taxon>Bacillati</taxon>
        <taxon>Actinomycetota</taxon>
        <taxon>Actinomycetes</taxon>
        <taxon>Micrococcales</taxon>
        <taxon>Micrococcaceae</taxon>
        <taxon>Nesterenkonia</taxon>
    </lineage>
</organism>
<dbReference type="PANTHER" id="PTHR38011:SF11">
    <property type="entry name" value="2,5-DIAMINO-6-RIBOSYLAMINO-4(3H)-PYRIMIDINONE 5'-PHOSPHATE REDUCTASE"/>
    <property type="match status" value="1"/>
</dbReference>
<dbReference type="Gene3D" id="3.40.430.10">
    <property type="entry name" value="Dihydrofolate Reductase, subunit A"/>
    <property type="match status" value="1"/>
</dbReference>
<reference evidence="2 3" key="1">
    <citation type="submission" date="2019-12" db="EMBL/GenBank/DDBJ databases">
        <title>Nesterenkonia muleiensis sp. nov., a novel actinobacterium isolated from sap of Populus euphratica.</title>
        <authorList>
            <person name="Wang R."/>
        </authorList>
    </citation>
    <scope>NUCLEOTIDE SEQUENCE [LARGE SCALE GENOMIC DNA]</scope>
    <source>
        <strain evidence="2 3">F10</strain>
    </source>
</reference>
<dbReference type="GO" id="GO:0008703">
    <property type="term" value="F:5-amino-6-(5-phosphoribosylamino)uracil reductase activity"/>
    <property type="evidence" value="ECO:0007669"/>
    <property type="project" value="InterPro"/>
</dbReference>
<dbReference type="InterPro" id="IPR002734">
    <property type="entry name" value="RibDG_C"/>
</dbReference>
<dbReference type="Pfam" id="PF01872">
    <property type="entry name" value="RibD_C"/>
    <property type="match status" value="1"/>
</dbReference>
<dbReference type="SUPFAM" id="SSF53597">
    <property type="entry name" value="Dihydrofolate reductase-like"/>
    <property type="match status" value="1"/>
</dbReference>
<dbReference type="OrthoDB" id="7949219at2"/>
<protein>
    <submittedName>
        <fullName evidence="2">Dihydrofolate reductase</fullName>
    </submittedName>
</protein>
<accession>A0A7K1UGB2</accession>
<dbReference type="EMBL" id="WRPM01000026">
    <property type="protein sequence ID" value="MVT25508.1"/>
    <property type="molecule type" value="Genomic_DNA"/>
</dbReference>
<evidence type="ECO:0000259" key="1">
    <source>
        <dbReference type="Pfam" id="PF01872"/>
    </source>
</evidence>
<comment type="caution">
    <text evidence="2">The sequence shown here is derived from an EMBL/GenBank/DDBJ whole genome shotgun (WGS) entry which is preliminary data.</text>
</comment>
<evidence type="ECO:0000313" key="3">
    <source>
        <dbReference type="Proteomes" id="UP000460157"/>
    </source>
</evidence>